<gene>
    <name evidence="2" type="ORF">L3X38_003970</name>
</gene>
<accession>A0AAD5F2R8</accession>
<evidence type="ECO:0000313" key="2">
    <source>
        <dbReference type="EMBL" id="KAI5351079.1"/>
    </source>
</evidence>
<feature type="compositionally biased region" description="Low complexity" evidence="1">
    <location>
        <begin position="121"/>
        <end position="130"/>
    </location>
</feature>
<protein>
    <submittedName>
        <fullName evidence="2">Uncharacterized protein</fullName>
    </submittedName>
</protein>
<comment type="caution">
    <text evidence="2">The sequence shown here is derived from an EMBL/GenBank/DDBJ whole genome shotgun (WGS) entry which is preliminary data.</text>
</comment>
<dbReference type="SUPFAM" id="SSF53098">
    <property type="entry name" value="Ribonuclease H-like"/>
    <property type="match status" value="1"/>
</dbReference>
<proteinExistence type="predicted"/>
<dbReference type="InterPro" id="IPR012337">
    <property type="entry name" value="RNaseH-like_sf"/>
</dbReference>
<feature type="region of interest" description="Disordered" evidence="1">
    <location>
        <begin position="88"/>
        <end position="139"/>
    </location>
</feature>
<organism evidence="2 3">
    <name type="scientific">Prunus dulcis</name>
    <name type="common">Almond</name>
    <name type="synonym">Amygdalus dulcis</name>
    <dbReference type="NCBI Taxonomy" id="3755"/>
    <lineage>
        <taxon>Eukaryota</taxon>
        <taxon>Viridiplantae</taxon>
        <taxon>Streptophyta</taxon>
        <taxon>Embryophyta</taxon>
        <taxon>Tracheophyta</taxon>
        <taxon>Spermatophyta</taxon>
        <taxon>Magnoliopsida</taxon>
        <taxon>eudicotyledons</taxon>
        <taxon>Gunneridae</taxon>
        <taxon>Pentapetalae</taxon>
        <taxon>rosids</taxon>
        <taxon>fabids</taxon>
        <taxon>Rosales</taxon>
        <taxon>Rosaceae</taxon>
        <taxon>Amygdaloideae</taxon>
        <taxon>Amygdaleae</taxon>
        <taxon>Prunus</taxon>
    </lineage>
</organism>
<dbReference type="AlphaFoldDB" id="A0AAD5F2R8"/>
<dbReference type="EMBL" id="JAJFAZ020000001">
    <property type="protein sequence ID" value="KAI5351079.1"/>
    <property type="molecule type" value="Genomic_DNA"/>
</dbReference>
<evidence type="ECO:0000313" key="3">
    <source>
        <dbReference type="Proteomes" id="UP001054821"/>
    </source>
</evidence>
<dbReference type="Proteomes" id="UP001054821">
    <property type="component" value="Chromosome 1"/>
</dbReference>
<feature type="compositionally biased region" description="Basic and acidic residues" evidence="1">
    <location>
        <begin position="88"/>
        <end position="99"/>
    </location>
</feature>
<sequence length="139" mass="15758">MRIFCQGDLVRPSAIRFATNYITINSILNKRDGLRQLFTSDEWYNSRFSEFEEGKRIESKVLDHRFWDAMEGVQSIYEPLVISKDVRSGDTSSFERDMLGPRQGQRRPLRDNASANRKESSSNSSDNDGGNNAGSGGNE</sequence>
<evidence type="ECO:0000256" key="1">
    <source>
        <dbReference type="SAM" id="MobiDB-lite"/>
    </source>
</evidence>
<reference evidence="2 3" key="1">
    <citation type="journal article" date="2022" name="G3 (Bethesda)">
        <title>Whole-genome sequence and methylome profiling of the almond [Prunus dulcis (Mill.) D.A. Webb] cultivar 'Nonpareil'.</title>
        <authorList>
            <person name="D'Amico-Willman K.M."/>
            <person name="Ouma W.Z."/>
            <person name="Meulia T."/>
            <person name="Sideli G.M."/>
            <person name="Gradziel T.M."/>
            <person name="Fresnedo-Ramirez J."/>
        </authorList>
    </citation>
    <scope>NUCLEOTIDE SEQUENCE [LARGE SCALE GENOMIC DNA]</scope>
    <source>
        <strain evidence="2">Clone GOH B32 T37-40</strain>
    </source>
</reference>
<keyword evidence="3" id="KW-1185">Reference proteome</keyword>
<name>A0AAD5F2R8_PRUDU</name>